<evidence type="ECO:0000256" key="3">
    <source>
        <dbReference type="ARBA" id="ARBA00023274"/>
    </source>
</evidence>
<dbReference type="PANTHER" id="PTHR11560">
    <property type="entry name" value="39S RIBOSOMAL PROTEIN L10, MITOCHONDRIAL"/>
    <property type="match status" value="1"/>
</dbReference>
<evidence type="ECO:0000313" key="4">
    <source>
        <dbReference type="EMBL" id="SUS05117.1"/>
    </source>
</evidence>
<dbReference type="SUPFAM" id="SSF160369">
    <property type="entry name" value="Ribosomal protein L10-like"/>
    <property type="match status" value="1"/>
</dbReference>
<dbReference type="InterPro" id="IPR043141">
    <property type="entry name" value="Ribosomal_uL10-like_sf"/>
</dbReference>
<organism evidence="4">
    <name type="scientific">metagenome</name>
    <dbReference type="NCBI Taxonomy" id="256318"/>
    <lineage>
        <taxon>unclassified sequences</taxon>
        <taxon>metagenomes</taxon>
    </lineage>
</organism>
<accession>A0A380TA34</accession>
<dbReference type="InterPro" id="IPR047865">
    <property type="entry name" value="Ribosomal_uL10_bac_type"/>
</dbReference>
<protein>
    <submittedName>
        <fullName evidence="4">50S ribosomal protein L10</fullName>
    </submittedName>
</protein>
<dbReference type="HAMAP" id="MF_00362">
    <property type="entry name" value="Ribosomal_uL10"/>
    <property type="match status" value="1"/>
</dbReference>
<dbReference type="CDD" id="cd05797">
    <property type="entry name" value="Ribosomal_L10"/>
    <property type="match status" value="1"/>
</dbReference>
<dbReference type="EMBL" id="UIDG01000082">
    <property type="protein sequence ID" value="SUS05117.1"/>
    <property type="molecule type" value="Genomic_DNA"/>
</dbReference>
<keyword evidence="2 4" id="KW-0689">Ribosomal protein</keyword>
<dbReference type="AlphaFoldDB" id="A0A380TA34"/>
<sequence length="172" mass="18174">MDRSQKEAWIASLHQTLNETAAVVVTHYSGLNVAELGDLRVRMREAGAGLMVTKNRLARLALAGTPFQPLEDLFRGPTAIAFSRDPVAPARVATAFAKTNAKLIILGGALPSQVLDADGVRTLATLPSLDEIRGKLIGLMNAPATRLAQVLQAPAARMVGVLKAQSEKEAAA</sequence>
<dbReference type="Pfam" id="PF00466">
    <property type="entry name" value="Ribosomal_L10"/>
    <property type="match status" value="1"/>
</dbReference>
<gene>
    <name evidence="4" type="primary">rplJ</name>
    <name evidence="4" type="ORF">DF3PB_1720005</name>
</gene>
<keyword evidence="3" id="KW-0687">Ribonucleoprotein</keyword>
<reference evidence="4" key="1">
    <citation type="submission" date="2018-07" db="EMBL/GenBank/DDBJ databases">
        <authorList>
            <person name="Quirk P.G."/>
            <person name="Krulwich T.A."/>
        </authorList>
    </citation>
    <scope>NUCLEOTIDE SEQUENCE</scope>
</reference>
<dbReference type="NCBIfam" id="NF000955">
    <property type="entry name" value="PRK00099.1-1"/>
    <property type="match status" value="1"/>
</dbReference>
<name>A0A380TA34_9ZZZZ</name>
<evidence type="ECO:0000256" key="1">
    <source>
        <dbReference type="ARBA" id="ARBA00008889"/>
    </source>
</evidence>
<dbReference type="Gene3D" id="3.30.70.1730">
    <property type="match status" value="1"/>
</dbReference>
<evidence type="ECO:0000256" key="2">
    <source>
        <dbReference type="ARBA" id="ARBA00022980"/>
    </source>
</evidence>
<dbReference type="GO" id="GO:0015934">
    <property type="term" value="C:large ribosomal subunit"/>
    <property type="evidence" value="ECO:0007669"/>
    <property type="project" value="InterPro"/>
</dbReference>
<dbReference type="Gene3D" id="6.10.250.290">
    <property type="match status" value="1"/>
</dbReference>
<dbReference type="GO" id="GO:0003735">
    <property type="term" value="F:structural constituent of ribosome"/>
    <property type="evidence" value="ECO:0007669"/>
    <property type="project" value="InterPro"/>
</dbReference>
<dbReference type="InterPro" id="IPR001790">
    <property type="entry name" value="Ribosomal_uL10"/>
</dbReference>
<dbReference type="GO" id="GO:0006412">
    <property type="term" value="P:translation"/>
    <property type="evidence" value="ECO:0007669"/>
    <property type="project" value="InterPro"/>
</dbReference>
<dbReference type="PROSITE" id="PS01109">
    <property type="entry name" value="RIBOSOMAL_L10"/>
    <property type="match status" value="1"/>
</dbReference>
<dbReference type="InterPro" id="IPR022973">
    <property type="entry name" value="Ribosomal_uL10_bac"/>
</dbReference>
<dbReference type="InterPro" id="IPR002363">
    <property type="entry name" value="Ribosomal_uL10_CS_bac"/>
</dbReference>
<comment type="similarity">
    <text evidence="1">Belongs to the universal ribosomal protein uL10 family.</text>
</comment>
<proteinExistence type="inferred from homology"/>